<dbReference type="PANTHER" id="PTHR24264:SF83">
    <property type="entry name" value="COMPLEMENT FACTOR I"/>
    <property type="match status" value="1"/>
</dbReference>
<dbReference type="GO" id="GO:0006508">
    <property type="term" value="P:proteolysis"/>
    <property type="evidence" value="ECO:0007669"/>
    <property type="project" value="UniProtKB-KW"/>
</dbReference>
<keyword evidence="2" id="KW-0378">Hydrolase</keyword>
<keyword evidence="9" id="KW-1185">Reference proteome</keyword>
<dbReference type="Proteomes" id="UP000332933">
    <property type="component" value="Unassembled WGS sequence"/>
</dbReference>
<dbReference type="InterPro" id="IPR009003">
    <property type="entry name" value="Peptidase_S1_PA"/>
</dbReference>
<dbReference type="CDD" id="cd00190">
    <property type="entry name" value="Tryp_SPc"/>
    <property type="match status" value="1"/>
</dbReference>
<dbReference type="OrthoDB" id="61906at2759"/>
<dbReference type="InterPro" id="IPR001314">
    <property type="entry name" value="Peptidase_S1A"/>
</dbReference>
<dbReference type="SMART" id="SM00020">
    <property type="entry name" value="Tryp_SPc"/>
    <property type="match status" value="1"/>
</dbReference>
<keyword evidence="1" id="KW-0645">Protease</keyword>
<name>A0A485KNQ4_9STRA</name>
<dbReference type="InterPro" id="IPR001254">
    <property type="entry name" value="Trypsin_dom"/>
</dbReference>
<dbReference type="EMBL" id="VJMH01005162">
    <property type="protein sequence ID" value="KAF0699672.1"/>
    <property type="molecule type" value="Genomic_DNA"/>
</dbReference>
<dbReference type="EMBL" id="CAADRA010005183">
    <property type="protein sequence ID" value="VFT86651.1"/>
    <property type="molecule type" value="Genomic_DNA"/>
</dbReference>
<sequence length="205" mass="21509">MKLAYALTALFTSAAAQTEIVGGKEVDQCQHLYVTGLRQTATKSDQCGGSLMAPNVVLTAAHMASATRQARNQAPQEQRQHQRVRLCHLDLGTRLQVRPRPSLVRPIFRGWGTTSSGGSQPNVLMEVEVDALDNAKCAQFLSGNTVDGTMLCAGGKAGEDSCQGDSGGPLTVEQNGSELLVGVVSSGLGCAEQDKPGLRPCLGDS</sequence>
<keyword evidence="4" id="KW-1015">Disulfide bond</keyword>
<gene>
    <name evidence="8" type="primary">Aste57867_9772</name>
    <name evidence="7" type="ORF">As57867_009733</name>
    <name evidence="8" type="ORF">ASTE57867_9772</name>
</gene>
<dbReference type="PROSITE" id="PS00135">
    <property type="entry name" value="TRYPSIN_SER"/>
    <property type="match status" value="1"/>
</dbReference>
<dbReference type="GO" id="GO:0004252">
    <property type="term" value="F:serine-type endopeptidase activity"/>
    <property type="evidence" value="ECO:0007669"/>
    <property type="project" value="InterPro"/>
</dbReference>
<proteinExistence type="predicted"/>
<dbReference type="AlphaFoldDB" id="A0A485KNQ4"/>
<keyword evidence="3" id="KW-0843">Virulence</keyword>
<evidence type="ECO:0000256" key="5">
    <source>
        <dbReference type="SAM" id="SignalP"/>
    </source>
</evidence>
<evidence type="ECO:0000256" key="2">
    <source>
        <dbReference type="ARBA" id="ARBA00022801"/>
    </source>
</evidence>
<feature type="domain" description="Peptidase S1" evidence="6">
    <location>
        <begin position="20"/>
        <end position="205"/>
    </location>
</feature>
<dbReference type="Pfam" id="PF00089">
    <property type="entry name" value="Trypsin"/>
    <property type="match status" value="2"/>
</dbReference>
<protein>
    <submittedName>
        <fullName evidence="8">Aste57867_9772 protein</fullName>
    </submittedName>
</protein>
<dbReference type="InterPro" id="IPR050127">
    <property type="entry name" value="Serine_Proteases_S1"/>
</dbReference>
<evidence type="ECO:0000256" key="4">
    <source>
        <dbReference type="ARBA" id="ARBA00023157"/>
    </source>
</evidence>
<feature type="signal peptide" evidence="5">
    <location>
        <begin position="1"/>
        <end position="16"/>
    </location>
</feature>
<evidence type="ECO:0000313" key="7">
    <source>
        <dbReference type="EMBL" id="KAF0699672.1"/>
    </source>
</evidence>
<keyword evidence="5" id="KW-0732">Signal</keyword>
<evidence type="ECO:0000256" key="3">
    <source>
        <dbReference type="ARBA" id="ARBA00023026"/>
    </source>
</evidence>
<reference evidence="7" key="2">
    <citation type="submission" date="2019-06" db="EMBL/GenBank/DDBJ databases">
        <title>Genomics analysis of Aphanomyces spp. identifies a new class of oomycete effector associated with host adaptation.</title>
        <authorList>
            <person name="Gaulin E."/>
        </authorList>
    </citation>
    <scope>NUCLEOTIDE SEQUENCE</scope>
    <source>
        <strain evidence="7">CBS 578.67</strain>
    </source>
</reference>
<evidence type="ECO:0000313" key="8">
    <source>
        <dbReference type="EMBL" id="VFT86651.1"/>
    </source>
</evidence>
<dbReference type="PRINTS" id="PR00722">
    <property type="entry name" value="CHYMOTRYPSIN"/>
</dbReference>
<feature type="chain" id="PRO_5033437065" evidence="5">
    <location>
        <begin position="17"/>
        <end position="205"/>
    </location>
</feature>
<dbReference type="InterPro" id="IPR043504">
    <property type="entry name" value="Peptidase_S1_PA_chymotrypsin"/>
</dbReference>
<dbReference type="PROSITE" id="PS50240">
    <property type="entry name" value="TRYPSIN_DOM"/>
    <property type="match status" value="1"/>
</dbReference>
<organism evidence="8 9">
    <name type="scientific">Aphanomyces stellatus</name>
    <dbReference type="NCBI Taxonomy" id="120398"/>
    <lineage>
        <taxon>Eukaryota</taxon>
        <taxon>Sar</taxon>
        <taxon>Stramenopiles</taxon>
        <taxon>Oomycota</taxon>
        <taxon>Saprolegniomycetes</taxon>
        <taxon>Saprolegniales</taxon>
        <taxon>Verrucalvaceae</taxon>
        <taxon>Aphanomyces</taxon>
    </lineage>
</organism>
<evidence type="ECO:0000259" key="6">
    <source>
        <dbReference type="PROSITE" id="PS50240"/>
    </source>
</evidence>
<reference evidence="8 9" key="1">
    <citation type="submission" date="2019-03" db="EMBL/GenBank/DDBJ databases">
        <authorList>
            <person name="Gaulin E."/>
            <person name="Dumas B."/>
        </authorList>
    </citation>
    <scope>NUCLEOTIDE SEQUENCE [LARGE SCALE GENOMIC DNA]</scope>
    <source>
        <strain evidence="8">CBS 568.67</strain>
    </source>
</reference>
<dbReference type="PANTHER" id="PTHR24264">
    <property type="entry name" value="TRYPSIN-RELATED"/>
    <property type="match status" value="1"/>
</dbReference>
<dbReference type="SUPFAM" id="SSF50494">
    <property type="entry name" value="Trypsin-like serine proteases"/>
    <property type="match status" value="1"/>
</dbReference>
<accession>A0A485KNQ4</accession>
<dbReference type="GO" id="GO:0005615">
    <property type="term" value="C:extracellular space"/>
    <property type="evidence" value="ECO:0007669"/>
    <property type="project" value="TreeGrafter"/>
</dbReference>
<evidence type="ECO:0000313" key="9">
    <source>
        <dbReference type="Proteomes" id="UP000332933"/>
    </source>
</evidence>
<dbReference type="Gene3D" id="2.40.10.10">
    <property type="entry name" value="Trypsin-like serine proteases"/>
    <property type="match status" value="2"/>
</dbReference>
<dbReference type="InterPro" id="IPR033116">
    <property type="entry name" value="TRYPSIN_SER"/>
</dbReference>
<dbReference type="FunFam" id="2.40.10.10:FF:000002">
    <property type="entry name" value="Transmembrane protease serine"/>
    <property type="match status" value="1"/>
</dbReference>
<evidence type="ECO:0000256" key="1">
    <source>
        <dbReference type="ARBA" id="ARBA00022670"/>
    </source>
</evidence>